<sequence length="353" mass="37964">MNGPVKISDVAKLAGVSASSVSRALNPDRYASEELRARVAEAVAKLGYEPNAFAQSLRVQSSRTIGCMVSDVANPLYAEIIVAAEARLQEAGYLMVVANSQSGSRELDLLNMFRRRRMDGLLVTLDDDTREDVLAVLKDSGVPLVLLDRDVNLSCDRVSVDHRQGAYAVVSYLLSLGHRSILLETPSHRVRPGRERIAGAEAAVHDAGLPPSVLKVSDHVDLSQPHVFSDVLQELARPSRPTAIVTLGTAMLAGTLSAIEANHLRIPEDISVVSIGDTILAQFAAPGITALRWNLKQFGRTAAELLIERIEGRAGTYRTITFPTELVLRRSCVPPAAKPSKGARPAVQTAAAK</sequence>
<dbReference type="Pfam" id="PF13377">
    <property type="entry name" value="Peripla_BP_3"/>
    <property type="match status" value="1"/>
</dbReference>
<keyword evidence="1" id="KW-0805">Transcription regulation</keyword>
<dbReference type="SUPFAM" id="SSF53822">
    <property type="entry name" value="Periplasmic binding protein-like I"/>
    <property type="match status" value="1"/>
</dbReference>
<name>A0A3A3GCP2_9BURK</name>
<keyword evidence="3" id="KW-0804">Transcription</keyword>
<dbReference type="RefSeq" id="WP_119768598.1">
    <property type="nucleotide sequence ID" value="NZ_QYUO01000001.1"/>
</dbReference>
<dbReference type="SUPFAM" id="SSF47413">
    <property type="entry name" value="lambda repressor-like DNA-binding domains"/>
    <property type="match status" value="1"/>
</dbReference>
<evidence type="ECO:0000256" key="1">
    <source>
        <dbReference type="ARBA" id="ARBA00023015"/>
    </source>
</evidence>
<comment type="caution">
    <text evidence="5">The sequence shown here is derived from an EMBL/GenBank/DDBJ whole genome shotgun (WGS) entry which is preliminary data.</text>
</comment>
<keyword evidence="6" id="KW-1185">Reference proteome</keyword>
<dbReference type="Pfam" id="PF00356">
    <property type="entry name" value="LacI"/>
    <property type="match status" value="1"/>
</dbReference>
<evidence type="ECO:0000313" key="6">
    <source>
        <dbReference type="Proteomes" id="UP000265955"/>
    </source>
</evidence>
<feature type="domain" description="HTH lacI-type" evidence="4">
    <location>
        <begin position="5"/>
        <end position="59"/>
    </location>
</feature>
<keyword evidence="2" id="KW-0238">DNA-binding</keyword>
<dbReference type="PROSITE" id="PS00356">
    <property type="entry name" value="HTH_LACI_1"/>
    <property type="match status" value="1"/>
</dbReference>
<reference evidence="6" key="1">
    <citation type="submission" date="2018-09" db="EMBL/GenBank/DDBJ databases">
        <authorList>
            <person name="Zhu H."/>
        </authorList>
    </citation>
    <scope>NUCLEOTIDE SEQUENCE [LARGE SCALE GENOMIC DNA]</scope>
    <source>
        <strain evidence="6">K1R23-30</strain>
    </source>
</reference>
<proteinExistence type="predicted"/>
<dbReference type="AlphaFoldDB" id="A0A3A3GCP2"/>
<dbReference type="InterPro" id="IPR010982">
    <property type="entry name" value="Lambda_DNA-bd_dom_sf"/>
</dbReference>
<evidence type="ECO:0000256" key="2">
    <source>
        <dbReference type="ARBA" id="ARBA00023125"/>
    </source>
</evidence>
<organism evidence="5 6">
    <name type="scientific">Noviherbaspirillum saxi</name>
    <dbReference type="NCBI Taxonomy" id="2320863"/>
    <lineage>
        <taxon>Bacteria</taxon>
        <taxon>Pseudomonadati</taxon>
        <taxon>Pseudomonadota</taxon>
        <taxon>Betaproteobacteria</taxon>
        <taxon>Burkholderiales</taxon>
        <taxon>Oxalobacteraceae</taxon>
        <taxon>Noviherbaspirillum</taxon>
    </lineage>
</organism>
<evidence type="ECO:0000313" key="5">
    <source>
        <dbReference type="EMBL" id="RJF98649.1"/>
    </source>
</evidence>
<dbReference type="PROSITE" id="PS50932">
    <property type="entry name" value="HTH_LACI_2"/>
    <property type="match status" value="1"/>
</dbReference>
<dbReference type="SMART" id="SM00354">
    <property type="entry name" value="HTH_LACI"/>
    <property type="match status" value="1"/>
</dbReference>
<accession>A0A3A3GCP2</accession>
<dbReference type="InterPro" id="IPR046335">
    <property type="entry name" value="LacI/GalR-like_sensor"/>
</dbReference>
<dbReference type="Gene3D" id="3.40.50.2300">
    <property type="match status" value="2"/>
</dbReference>
<evidence type="ECO:0000256" key="3">
    <source>
        <dbReference type="ARBA" id="ARBA00023163"/>
    </source>
</evidence>
<dbReference type="InterPro" id="IPR028082">
    <property type="entry name" value="Peripla_BP_I"/>
</dbReference>
<gene>
    <name evidence="5" type="ORF">D3871_09110</name>
</gene>
<dbReference type="GO" id="GO:0003700">
    <property type="term" value="F:DNA-binding transcription factor activity"/>
    <property type="evidence" value="ECO:0007669"/>
    <property type="project" value="TreeGrafter"/>
</dbReference>
<evidence type="ECO:0000259" key="4">
    <source>
        <dbReference type="PROSITE" id="PS50932"/>
    </source>
</evidence>
<dbReference type="Gene3D" id="1.10.260.40">
    <property type="entry name" value="lambda repressor-like DNA-binding domains"/>
    <property type="match status" value="1"/>
</dbReference>
<dbReference type="InterPro" id="IPR000843">
    <property type="entry name" value="HTH_LacI"/>
</dbReference>
<dbReference type="PANTHER" id="PTHR30146">
    <property type="entry name" value="LACI-RELATED TRANSCRIPTIONAL REPRESSOR"/>
    <property type="match status" value="1"/>
</dbReference>
<dbReference type="OrthoDB" id="9805642at2"/>
<dbReference type="GO" id="GO:0000976">
    <property type="term" value="F:transcription cis-regulatory region binding"/>
    <property type="evidence" value="ECO:0007669"/>
    <property type="project" value="TreeGrafter"/>
</dbReference>
<dbReference type="CDD" id="cd01392">
    <property type="entry name" value="HTH_LacI"/>
    <property type="match status" value="1"/>
</dbReference>
<dbReference type="PANTHER" id="PTHR30146:SF138">
    <property type="entry name" value="TRANSCRIPTIONAL REGULATORY PROTEIN"/>
    <property type="match status" value="1"/>
</dbReference>
<protein>
    <submittedName>
        <fullName evidence="5">LacI family transcriptional regulator</fullName>
    </submittedName>
</protein>
<dbReference type="EMBL" id="QYUO01000001">
    <property type="protein sequence ID" value="RJF98649.1"/>
    <property type="molecule type" value="Genomic_DNA"/>
</dbReference>
<dbReference type="Proteomes" id="UP000265955">
    <property type="component" value="Unassembled WGS sequence"/>
</dbReference>